<accession>X1MN72</accession>
<feature type="non-terminal residue" evidence="10">
    <location>
        <position position="176"/>
    </location>
</feature>
<keyword evidence="5" id="KW-0235">DNA replication</keyword>
<evidence type="ECO:0000256" key="4">
    <source>
        <dbReference type="ARBA" id="ARBA00022695"/>
    </source>
</evidence>
<keyword evidence="4" id="KW-0548">Nucleotidyltransferase</keyword>
<evidence type="ECO:0000256" key="5">
    <source>
        <dbReference type="ARBA" id="ARBA00022705"/>
    </source>
</evidence>
<evidence type="ECO:0000256" key="2">
    <source>
        <dbReference type="ARBA" id="ARBA00012417"/>
    </source>
</evidence>
<evidence type="ECO:0000259" key="9">
    <source>
        <dbReference type="Pfam" id="PF03175"/>
    </source>
</evidence>
<name>X1MN72_9ZZZZ</name>
<comment type="similarity">
    <text evidence="1">Belongs to the DNA polymerase type-B family.</text>
</comment>
<dbReference type="AlphaFoldDB" id="X1MN72"/>
<reference evidence="10" key="1">
    <citation type="journal article" date="2014" name="Front. Microbiol.">
        <title>High frequency of phylogenetically diverse reductive dehalogenase-homologous genes in deep subseafloor sedimentary metagenomes.</title>
        <authorList>
            <person name="Kawai M."/>
            <person name="Futagami T."/>
            <person name="Toyoda A."/>
            <person name="Takaki Y."/>
            <person name="Nishi S."/>
            <person name="Hori S."/>
            <person name="Arai W."/>
            <person name="Tsubouchi T."/>
            <person name="Morono Y."/>
            <person name="Uchiyama I."/>
            <person name="Ito T."/>
            <person name="Fujiyama A."/>
            <person name="Inagaki F."/>
            <person name="Takami H."/>
        </authorList>
    </citation>
    <scope>NUCLEOTIDE SEQUENCE</scope>
    <source>
        <strain evidence="10">Expedition CK06-06</strain>
    </source>
</reference>
<evidence type="ECO:0000256" key="7">
    <source>
        <dbReference type="ARBA" id="ARBA00023125"/>
    </source>
</evidence>
<keyword evidence="3" id="KW-0808">Transferase</keyword>
<dbReference type="EMBL" id="BARV01032270">
    <property type="protein sequence ID" value="GAI33087.1"/>
    <property type="molecule type" value="Genomic_DNA"/>
</dbReference>
<feature type="domain" description="DNA-directed DNA polymerase family B mitochondria/virus" evidence="9">
    <location>
        <begin position="74"/>
        <end position="176"/>
    </location>
</feature>
<dbReference type="GO" id="GO:0003677">
    <property type="term" value="F:DNA binding"/>
    <property type="evidence" value="ECO:0007669"/>
    <property type="project" value="UniProtKB-KW"/>
</dbReference>
<dbReference type="EC" id="2.7.7.7" evidence="2"/>
<proteinExistence type="inferred from homology"/>
<keyword evidence="7" id="KW-0238">DNA-binding</keyword>
<dbReference type="InterPro" id="IPR004868">
    <property type="entry name" value="DNA-dir_DNA_pol_B_mt/vir"/>
</dbReference>
<evidence type="ECO:0000256" key="1">
    <source>
        <dbReference type="ARBA" id="ARBA00005755"/>
    </source>
</evidence>
<gene>
    <name evidence="10" type="ORF">S06H3_50915</name>
</gene>
<comment type="caution">
    <text evidence="10">The sequence shown here is derived from an EMBL/GenBank/DDBJ whole genome shotgun (WGS) entry which is preliminary data.</text>
</comment>
<evidence type="ECO:0000256" key="8">
    <source>
        <dbReference type="ARBA" id="ARBA00049244"/>
    </source>
</evidence>
<keyword evidence="6" id="KW-0239">DNA-directed DNA polymerase</keyword>
<dbReference type="GO" id="GO:0003887">
    <property type="term" value="F:DNA-directed DNA polymerase activity"/>
    <property type="evidence" value="ECO:0007669"/>
    <property type="project" value="UniProtKB-KW"/>
</dbReference>
<protein>
    <recommendedName>
        <fullName evidence="2">DNA-directed DNA polymerase</fullName>
        <ecNumber evidence="2">2.7.7.7</ecNumber>
    </recommendedName>
</protein>
<dbReference type="GO" id="GO:0000166">
    <property type="term" value="F:nucleotide binding"/>
    <property type="evidence" value="ECO:0007669"/>
    <property type="project" value="InterPro"/>
</dbReference>
<dbReference type="InterPro" id="IPR043502">
    <property type="entry name" value="DNA/RNA_pol_sf"/>
</dbReference>
<dbReference type="SUPFAM" id="SSF56672">
    <property type="entry name" value="DNA/RNA polymerases"/>
    <property type="match status" value="1"/>
</dbReference>
<comment type="catalytic activity">
    <reaction evidence="8">
        <text>DNA(n) + a 2'-deoxyribonucleoside 5'-triphosphate = DNA(n+1) + diphosphate</text>
        <dbReference type="Rhea" id="RHEA:22508"/>
        <dbReference type="Rhea" id="RHEA-COMP:17339"/>
        <dbReference type="Rhea" id="RHEA-COMP:17340"/>
        <dbReference type="ChEBI" id="CHEBI:33019"/>
        <dbReference type="ChEBI" id="CHEBI:61560"/>
        <dbReference type="ChEBI" id="CHEBI:173112"/>
        <dbReference type="EC" id="2.7.7.7"/>
    </reaction>
</comment>
<dbReference type="Pfam" id="PF03175">
    <property type="entry name" value="DNA_pol_B_2"/>
    <property type="match status" value="1"/>
</dbReference>
<sequence>MQSVLSIARGDWGVPFWAISSTNFILRIKRKWQQIQFLDSMGFIGASIAALGNTLGIPKLPMPPQIASDSLWEEYCQRDVLVMKSGVEAFIKFVKDNDLGKFSYTIAGQSLQAYRHRFLTCNIWIHRYPDVMEAERRAYHGGRTEAFFLGEVPADKIYYLDINSMYPSVMVDRPYP</sequence>
<evidence type="ECO:0000313" key="10">
    <source>
        <dbReference type="EMBL" id="GAI33087.1"/>
    </source>
</evidence>
<evidence type="ECO:0000256" key="6">
    <source>
        <dbReference type="ARBA" id="ARBA00022932"/>
    </source>
</evidence>
<dbReference type="Gene3D" id="3.90.1600.10">
    <property type="entry name" value="Palm domain of DNA polymerase"/>
    <property type="match status" value="1"/>
</dbReference>
<evidence type="ECO:0000256" key="3">
    <source>
        <dbReference type="ARBA" id="ARBA00022679"/>
    </source>
</evidence>
<dbReference type="GO" id="GO:0006260">
    <property type="term" value="P:DNA replication"/>
    <property type="evidence" value="ECO:0007669"/>
    <property type="project" value="UniProtKB-KW"/>
</dbReference>
<dbReference type="InterPro" id="IPR023211">
    <property type="entry name" value="DNA_pol_palm_dom_sf"/>
</dbReference>
<organism evidence="10">
    <name type="scientific">marine sediment metagenome</name>
    <dbReference type="NCBI Taxonomy" id="412755"/>
    <lineage>
        <taxon>unclassified sequences</taxon>
        <taxon>metagenomes</taxon>
        <taxon>ecological metagenomes</taxon>
    </lineage>
</organism>